<reference evidence="3" key="1">
    <citation type="submission" date="2022-03" db="EMBL/GenBank/DDBJ databases">
        <title>Fererhizobium litorale gen. nov., sp. nov., isolated from sandy sediments of the Sea of Japan seashore.</title>
        <authorList>
            <person name="Romanenko L."/>
            <person name="Kurilenko V."/>
            <person name="Otstavnykh N."/>
            <person name="Svetashev V."/>
            <person name="Tekutyeva L."/>
            <person name="Isaeva M."/>
            <person name="Mikhailov V."/>
        </authorList>
    </citation>
    <scope>NUCLEOTIDE SEQUENCE</scope>
    <source>
        <strain evidence="3">KMM 9576</strain>
    </source>
</reference>
<accession>A0AAE3U2G1</accession>
<feature type="transmembrane region" description="Helical" evidence="1">
    <location>
        <begin position="35"/>
        <end position="55"/>
    </location>
</feature>
<dbReference type="EMBL" id="JALDYZ010000008">
    <property type="protein sequence ID" value="MDI7923456.1"/>
    <property type="molecule type" value="Genomic_DNA"/>
</dbReference>
<dbReference type="AlphaFoldDB" id="A0AAE3U2G1"/>
<dbReference type="Pfam" id="PF03779">
    <property type="entry name" value="SPW"/>
    <property type="match status" value="1"/>
</dbReference>
<dbReference type="PROSITE" id="PS51257">
    <property type="entry name" value="PROKAR_LIPOPROTEIN"/>
    <property type="match status" value="1"/>
</dbReference>
<dbReference type="InterPro" id="IPR005530">
    <property type="entry name" value="SPW"/>
</dbReference>
<evidence type="ECO:0000259" key="2">
    <source>
        <dbReference type="Pfam" id="PF03779"/>
    </source>
</evidence>
<organism evidence="3 4">
    <name type="scientific">Ferirhizobium litorale</name>
    <dbReference type="NCBI Taxonomy" id="2927786"/>
    <lineage>
        <taxon>Bacteria</taxon>
        <taxon>Pseudomonadati</taxon>
        <taxon>Pseudomonadota</taxon>
        <taxon>Alphaproteobacteria</taxon>
        <taxon>Hyphomicrobiales</taxon>
        <taxon>Rhizobiaceae</taxon>
        <taxon>Ferirhizobium</taxon>
    </lineage>
</organism>
<feature type="transmembrane region" description="Helical" evidence="1">
    <location>
        <begin position="12"/>
        <end position="29"/>
    </location>
</feature>
<sequence>MKNEIPSKGFEWCNLLLGAGLACSASMFADLPAAAWNAGIVGALIVCCSAIALYRYGDWAEWSNLTLGCWAVVAPFLLGFGNAPTEMWTHVVVGLSVASIAIAQILASRNRSAPPSTK</sequence>
<dbReference type="RefSeq" id="WP_311787958.1">
    <property type="nucleotide sequence ID" value="NZ_JALDYY010000012.1"/>
</dbReference>
<keyword evidence="1" id="KW-0812">Transmembrane</keyword>
<dbReference type="Proteomes" id="UP001161580">
    <property type="component" value="Unassembled WGS sequence"/>
</dbReference>
<feature type="transmembrane region" description="Helical" evidence="1">
    <location>
        <begin position="87"/>
        <end position="107"/>
    </location>
</feature>
<feature type="domain" description="SPW repeat-containing integral membrane" evidence="2">
    <location>
        <begin position="11"/>
        <end position="101"/>
    </location>
</feature>
<evidence type="ECO:0000313" key="4">
    <source>
        <dbReference type="Proteomes" id="UP001161580"/>
    </source>
</evidence>
<evidence type="ECO:0000313" key="3">
    <source>
        <dbReference type="EMBL" id="MDI7923456.1"/>
    </source>
</evidence>
<feature type="transmembrane region" description="Helical" evidence="1">
    <location>
        <begin position="62"/>
        <end position="81"/>
    </location>
</feature>
<protein>
    <submittedName>
        <fullName evidence="3">SPW repeat protein</fullName>
    </submittedName>
</protein>
<evidence type="ECO:0000256" key="1">
    <source>
        <dbReference type="SAM" id="Phobius"/>
    </source>
</evidence>
<name>A0AAE3U2G1_9HYPH</name>
<keyword evidence="1" id="KW-0472">Membrane</keyword>
<gene>
    <name evidence="3" type="ORF">MRS75_15355</name>
</gene>
<proteinExistence type="predicted"/>
<comment type="caution">
    <text evidence="3">The sequence shown here is derived from an EMBL/GenBank/DDBJ whole genome shotgun (WGS) entry which is preliminary data.</text>
</comment>
<keyword evidence="1" id="KW-1133">Transmembrane helix</keyword>
<keyword evidence="4" id="KW-1185">Reference proteome</keyword>